<evidence type="ECO:0000256" key="5">
    <source>
        <dbReference type="ARBA" id="ARBA00022691"/>
    </source>
</evidence>
<dbReference type="PROSITE" id="PS01131">
    <property type="entry name" value="RRNA_A_DIMETH"/>
    <property type="match status" value="1"/>
</dbReference>
<keyword evidence="1 7" id="KW-0963">Cytoplasm</keyword>
<evidence type="ECO:0000256" key="7">
    <source>
        <dbReference type="HAMAP-Rule" id="MF_00607"/>
    </source>
</evidence>
<dbReference type="InterPro" id="IPR011530">
    <property type="entry name" value="rRNA_adenine_dimethylase"/>
</dbReference>
<dbReference type="EC" id="2.1.1.182" evidence="7"/>
<keyword evidence="3 7" id="KW-0489">Methyltransferase</keyword>
<gene>
    <name evidence="7" type="primary">rsmA</name>
    <name evidence="7" type="synonym">ksgA</name>
    <name evidence="10" type="ORF">A2570_01150</name>
</gene>
<dbReference type="InterPro" id="IPR020598">
    <property type="entry name" value="rRNA_Ade_methylase_Trfase_N"/>
</dbReference>
<sequence>MGFAAKKKFGQHFLKNISVVKKIVKALELEPDEVVFEIGPGKGVLTAELLKTKARVVAVEKDRDLIPILQERFGDNKNFELINSDILDFDPRPLIISYQSLSFKVCGNLPFYISGMILELILERWCEKPRLAVFMLQKEVCQKLLAKSGKMTILGVINQLLADFKLLFYVPKESFSPKPKVDAGVLKIVPKKTDIFYKNLGLKEFIKAGFSHPRKFLLNNLSQKTSFDKEKINRAFLKLKISEKLRPEDLEKEIWSKLHGFLVEKHL</sequence>
<dbReference type="Pfam" id="PF00398">
    <property type="entry name" value="RrnaAD"/>
    <property type="match status" value="1"/>
</dbReference>
<keyword evidence="6 7" id="KW-0694">RNA-binding</keyword>
<comment type="subcellular location">
    <subcellularLocation>
        <location evidence="7">Cytoplasm</location>
    </subcellularLocation>
</comment>
<comment type="caution">
    <text evidence="10">The sequence shown here is derived from an EMBL/GenBank/DDBJ whole genome shotgun (WGS) entry which is preliminary data.</text>
</comment>
<protein>
    <recommendedName>
        <fullName evidence="7">Ribosomal RNA small subunit methyltransferase A</fullName>
        <ecNumber evidence="7">2.1.1.182</ecNumber>
    </recommendedName>
    <alternativeName>
        <fullName evidence="7">16S rRNA (adenine(1518)-N(6)/adenine(1519)-N(6))-dimethyltransferase</fullName>
    </alternativeName>
    <alternativeName>
        <fullName evidence="7">16S rRNA dimethyladenosine transferase</fullName>
    </alternativeName>
    <alternativeName>
        <fullName evidence="7">16S rRNA dimethylase</fullName>
    </alternativeName>
    <alternativeName>
        <fullName evidence="7">S-adenosylmethionine-6-N', N'-adenosyl(rRNA) dimethyltransferase</fullName>
    </alternativeName>
</protein>
<dbReference type="PANTHER" id="PTHR11727:SF7">
    <property type="entry name" value="DIMETHYLADENOSINE TRANSFERASE-RELATED"/>
    <property type="match status" value="1"/>
</dbReference>
<dbReference type="GO" id="GO:0052908">
    <property type="term" value="F:16S rRNA (adenine(1518)-N(6)/adenine(1519)-N(6))-dimethyltransferase activity"/>
    <property type="evidence" value="ECO:0007669"/>
    <property type="project" value="UniProtKB-EC"/>
</dbReference>
<accession>A0A1G1XLA0</accession>
<dbReference type="InterPro" id="IPR020596">
    <property type="entry name" value="rRNA_Ade_Mease_Trfase_CS"/>
</dbReference>
<feature type="binding site" evidence="7 8">
    <location>
        <position position="39"/>
    </location>
    <ligand>
        <name>S-adenosyl-L-methionine</name>
        <dbReference type="ChEBI" id="CHEBI:59789"/>
    </ligand>
</feature>
<evidence type="ECO:0000256" key="3">
    <source>
        <dbReference type="ARBA" id="ARBA00022603"/>
    </source>
</evidence>
<evidence type="ECO:0000259" key="9">
    <source>
        <dbReference type="SMART" id="SM00650"/>
    </source>
</evidence>
<reference evidence="10 11" key="1">
    <citation type="journal article" date="2016" name="Nat. Commun.">
        <title>Thousands of microbial genomes shed light on interconnected biogeochemical processes in an aquifer system.</title>
        <authorList>
            <person name="Anantharaman K."/>
            <person name="Brown C.T."/>
            <person name="Hug L.A."/>
            <person name="Sharon I."/>
            <person name="Castelle C.J."/>
            <person name="Probst A.J."/>
            <person name="Thomas B.C."/>
            <person name="Singh A."/>
            <person name="Wilkins M.J."/>
            <person name="Karaoz U."/>
            <person name="Brodie E.L."/>
            <person name="Williams K.H."/>
            <person name="Hubbard S.S."/>
            <person name="Banfield J.F."/>
        </authorList>
    </citation>
    <scope>NUCLEOTIDE SEQUENCE [LARGE SCALE GENOMIC DNA]</scope>
</reference>
<keyword evidence="4 7" id="KW-0808">Transferase</keyword>
<dbReference type="SUPFAM" id="SSF53335">
    <property type="entry name" value="S-adenosyl-L-methionine-dependent methyltransferases"/>
    <property type="match status" value="1"/>
</dbReference>
<dbReference type="InterPro" id="IPR029063">
    <property type="entry name" value="SAM-dependent_MTases_sf"/>
</dbReference>
<dbReference type="AlphaFoldDB" id="A0A1G1XLA0"/>
<evidence type="ECO:0000313" key="10">
    <source>
        <dbReference type="EMBL" id="OGY40722.1"/>
    </source>
</evidence>
<dbReference type="STRING" id="1797529.A2570_01150"/>
<dbReference type="PANTHER" id="PTHR11727">
    <property type="entry name" value="DIMETHYLADENOSINE TRANSFERASE"/>
    <property type="match status" value="1"/>
</dbReference>
<dbReference type="HAMAP" id="MF_00607">
    <property type="entry name" value="16SrRNA_methyltr_A"/>
    <property type="match status" value="1"/>
</dbReference>
<dbReference type="EMBL" id="MHHY01000006">
    <property type="protein sequence ID" value="OGY40722.1"/>
    <property type="molecule type" value="Genomic_DNA"/>
</dbReference>
<comment type="function">
    <text evidence="7">Specifically dimethylates two adjacent adenosines (A1518 and A1519) in the loop of a conserved hairpin near the 3'-end of 16S rRNA in the 30S particle. May play a critical role in biogenesis of 30S subunits.</text>
</comment>
<feature type="binding site" evidence="7 8">
    <location>
        <position position="12"/>
    </location>
    <ligand>
        <name>S-adenosyl-L-methionine</name>
        <dbReference type="ChEBI" id="CHEBI:59789"/>
    </ligand>
</feature>
<feature type="binding site" evidence="7 8">
    <location>
        <position position="85"/>
    </location>
    <ligand>
        <name>S-adenosyl-L-methionine</name>
        <dbReference type="ChEBI" id="CHEBI:59789"/>
    </ligand>
</feature>
<dbReference type="Proteomes" id="UP000178570">
    <property type="component" value="Unassembled WGS sequence"/>
</dbReference>
<comment type="catalytic activity">
    <reaction evidence="7">
        <text>adenosine(1518)/adenosine(1519) in 16S rRNA + 4 S-adenosyl-L-methionine = N(6)-dimethyladenosine(1518)/N(6)-dimethyladenosine(1519) in 16S rRNA + 4 S-adenosyl-L-homocysteine + 4 H(+)</text>
        <dbReference type="Rhea" id="RHEA:19609"/>
        <dbReference type="Rhea" id="RHEA-COMP:10232"/>
        <dbReference type="Rhea" id="RHEA-COMP:10233"/>
        <dbReference type="ChEBI" id="CHEBI:15378"/>
        <dbReference type="ChEBI" id="CHEBI:57856"/>
        <dbReference type="ChEBI" id="CHEBI:59789"/>
        <dbReference type="ChEBI" id="CHEBI:74411"/>
        <dbReference type="ChEBI" id="CHEBI:74493"/>
        <dbReference type="EC" id="2.1.1.182"/>
    </reaction>
</comment>
<dbReference type="GO" id="GO:0005829">
    <property type="term" value="C:cytosol"/>
    <property type="evidence" value="ECO:0007669"/>
    <property type="project" value="TreeGrafter"/>
</dbReference>
<dbReference type="Gene3D" id="3.40.50.150">
    <property type="entry name" value="Vaccinia Virus protein VP39"/>
    <property type="match status" value="1"/>
</dbReference>
<evidence type="ECO:0000256" key="1">
    <source>
        <dbReference type="ARBA" id="ARBA00022490"/>
    </source>
</evidence>
<evidence type="ECO:0000256" key="4">
    <source>
        <dbReference type="ARBA" id="ARBA00022679"/>
    </source>
</evidence>
<keyword evidence="2 7" id="KW-0698">rRNA processing</keyword>
<comment type="similarity">
    <text evidence="7">Belongs to the class I-like SAM-binding methyltransferase superfamily. rRNA adenine N(6)-methyltransferase family. RsmA subfamily.</text>
</comment>
<evidence type="ECO:0000256" key="6">
    <source>
        <dbReference type="ARBA" id="ARBA00022884"/>
    </source>
</evidence>
<dbReference type="Gene3D" id="1.10.8.100">
    <property type="entry name" value="Ribosomal RNA adenine dimethylase-like, domain 2"/>
    <property type="match status" value="1"/>
</dbReference>
<dbReference type="SMART" id="SM00650">
    <property type="entry name" value="rADc"/>
    <property type="match status" value="1"/>
</dbReference>
<feature type="binding site" evidence="7 8">
    <location>
        <position position="108"/>
    </location>
    <ligand>
        <name>S-adenosyl-L-methionine</name>
        <dbReference type="ChEBI" id="CHEBI:59789"/>
    </ligand>
</feature>
<evidence type="ECO:0000313" key="11">
    <source>
        <dbReference type="Proteomes" id="UP000178570"/>
    </source>
</evidence>
<dbReference type="NCBIfam" id="TIGR00755">
    <property type="entry name" value="ksgA"/>
    <property type="match status" value="1"/>
</dbReference>
<proteinExistence type="inferred from homology"/>
<dbReference type="CDD" id="cd02440">
    <property type="entry name" value="AdoMet_MTases"/>
    <property type="match status" value="1"/>
</dbReference>
<feature type="domain" description="Ribosomal RNA adenine methylase transferase N-terminal" evidence="9">
    <location>
        <begin position="19"/>
        <end position="192"/>
    </location>
</feature>
<dbReference type="InterPro" id="IPR001737">
    <property type="entry name" value="KsgA/Erm"/>
</dbReference>
<feature type="binding site" evidence="7 8">
    <location>
        <position position="14"/>
    </location>
    <ligand>
        <name>S-adenosyl-L-methionine</name>
        <dbReference type="ChEBI" id="CHEBI:59789"/>
    </ligand>
</feature>
<feature type="binding site" evidence="7 8">
    <location>
        <position position="60"/>
    </location>
    <ligand>
        <name>S-adenosyl-L-methionine</name>
        <dbReference type="ChEBI" id="CHEBI:59789"/>
    </ligand>
</feature>
<evidence type="ECO:0000256" key="8">
    <source>
        <dbReference type="PROSITE-ProRule" id="PRU01026"/>
    </source>
</evidence>
<name>A0A1G1XLA0_9BACT</name>
<dbReference type="GO" id="GO:0003723">
    <property type="term" value="F:RNA binding"/>
    <property type="evidence" value="ECO:0007669"/>
    <property type="project" value="UniProtKB-UniRule"/>
</dbReference>
<evidence type="ECO:0000256" key="2">
    <source>
        <dbReference type="ARBA" id="ARBA00022552"/>
    </source>
</evidence>
<dbReference type="InterPro" id="IPR023165">
    <property type="entry name" value="rRNA_Ade_diMease-like_C"/>
</dbReference>
<keyword evidence="5 7" id="KW-0949">S-adenosyl-L-methionine</keyword>
<dbReference type="PROSITE" id="PS51689">
    <property type="entry name" value="SAM_RNA_A_N6_MT"/>
    <property type="match status" value="1"/>
</dbReference>
<organism evidence="10 11">
    <name type="scientific">Candidatus Brennerbacteria bacterium RIFOXYD1_FULL_41_16</name>
    <dbReference type="NCBI Taxonomy" id="1797529"/>
    <lineage>
        <taxon>Bacteria</taxon>
        <taxon>Candidatus Brenneribacteriota</taxon>
    </lineage>
</organism>